<accession>A0ACC1T9H6</accession>
<proteinExistence type="predicted"/>
<protein>
    <submittedName>
        <fullName evidence="1">Uncharacterized protein</fullName>
    </submittedName>
</protein>
<name>A0ACC1T9H6_9APHY</name>
<comment type="caution">
    <text evidence="1">The sequence shown here is derived from an EMBL/GenBank/DDBJ whole genome shotgun (WGS) entry which is preliminary data.</text>
</comment>
<sequence length="372" mass="40753">MMATRPGPLRDIPLDHERLKLYSSDGHIASLLKSPGKRPPSPSSYAVCSPSKRRLVEQESHSNTPNGSRHASTPHQAHVRAILHGPNSPARKLEFGGATSSAQNGDHCMDAEPPYHTRSVTRQISPNVAPSPLLPSFATSSFRPATKLSSTLAPVLEDSPIDVEMKDRTADPQTPTPLISREALPPNRTSVHYPGFDIYEDVRGFSPVLSPVMVPPPLPSDPNDDGHNDTEVDKENIRPVRPSKLCFGEAAWAKAGLLCPREVEMLCSPAPSSALPSQDPEAIRVEEEPAEAEGDRDVNMSLSSPRAPRRIRDIGNISVRPHEPHGKLMLTSSSFSVLGTDKEKERTRKKGDDVDDRMMDVENKCEENHRRG</sequence>
<reference evidence="1" key="1">
    <citation type="submission" date="2022-07" db="EMBL/GenBank/DDBJ databases">
        <title>Genome Sequence of Phlebia brevispora.</title>
        <authorList>
            <person name="Buettner E."/>
        </authorList>
    </citation>
    <scope>NUCLEOTIDE SEQUENCE</scope>
    <source>
        <strain evidence="1">MPL23</strain>
    </source>
</reference>
<keyword evidence="2" id="KW-1185">Reference proteome</keyword>
<dbReference type="EMBL" id="JANHOG010000270">
    <property type="protein sequence ID" value="KAJ3556104.1"/>
    <property type="molecule type" value="Genomic_DNA"/>
</dbReference>
<organism evidence="1 2">
    <name type="scientific">Phlebia brevispora</name>
    <dbReference type="NCBI Taxonomy" id="194682"/>
    <lineage>
        <taxon>Eukaryota</taxon>
        <taxon>Fungi</taxon>
        <taxon>Dikarya</taxon>
        <taxon>Basidiomycota</taxon>
        <taxon>Agaricomycotina</taxon>
        <taxon>Agaricomycetes</taxon>
        <taxon>Polyporales</taxon>
        <taxon>Meruliaceae</taxon>
        <taxon>Phlebia</taxon>
    </lineage>
</organism>
<evidence type="ECO:0000313" key="1">
    <source>
        <dbReference type="EMBL" id="KAJ3556104.1"/>
    </source>
</evidence>
<evidence type="ECO:0000313" key="2">
    <source>
        <dbReference type="Proteomes" id="UP001148662"/>
    </source>
</evidence>
<dbReference type="Proteomes" id="UP001148662">
    <property type="component" value="Unassembled WGS sequence"/>
</dbReference>
<gene>
    <name evidence="1" type="ORF">NM688_g2209</name>
</gene>